<name>A0A9W6VIT5_9PSEU</name>
<protein>
    <submittedName>
        <fullName evidence="1">Uncharacterized protein</fullName>
    </submittedName>
</protein>
<dbReference type="InterPro" id="IPR032724">
    <property type="entry name" value="SCP1.201-like"/>
</dbReference>
<accession>A0A9W6VIT5</accession>
<organism evidence="1 2">
    <name type="scientific">Amycolatopsis taiwanensis</name>
    <dbReference type="NCBI Taxonomy" id="342230"/>
    <lineage>
        <taxon>Bacteria</taxon>
        <taxon>Bacillati</taxon>
        <taxon>Actinomycetota</taxon>
        <taxon>Actinomycetes</taxon>
        <taxon>Pseudonocardiales</taxon>
        <taxon>Pseudonocardiaceae</taxon>
        <taxon>Amycolatopsis</taxon>
    </lineage>
</organism>
<evidence type="ECO:0000313" key="1">
    <source>
        <dbReference type="EMBL" id="GLY70025.1"/>
    </source>
</evidence>
<evidence type="ECO:0000313" key="2">
    <source>
        <dbReference type="Proteomes" id="UP001165136"/>
    </source>
</evidence>
<proteinExistence type="predicted"/>
<comment type="caution">
    <text evidence="1">The sequence shown here is derived from an EMBL/GenBank/DDBJ whole genome shotgun (WGS) entry which is preliminary data.</text>
</comment>
<reference evidence="1" key="1">
    <citation type="submission" date="2023-03" db="EMBL/GenBank/DDBJ databases">
        <title>Amycolatopsis taiwanensis NBRC 103393.</title>
        <authorList>
            <person name="Ichikawa N."/>
            <person name="Sato H."/>
            <person name="Tonouchi N."/>
        </authorList>
    </citation>
    <scope>NUCLEOTIDE SEQUENCE</scope>
    <source>
        <strain evidence="1">NBRC 103393</strain>
    </source>
</reference>
<dbReference type="EMBL" id="BSTI01000020">
    <property type="protein sequence ID" value="GLY70025.1"/>
    <property type="molecule type" value="Genomic_DNA"/>
</dbReference>
<keyword evidence="2" id="KW-1185">Reference proteome</keyword>
<gene>
    <name evidence="1" type="ORF">Atai01_66440</name>
</gene>
<dbReference type="Pfam" id="PF14428">
    <property type="entry name" value="DddA-like"/>
    <property type="match status" value="1"/>
</dbReference>
<dbReference type="AlphaFoldDB" id="A0A9W6VIT5"/>
<sequence length="87" mass="9543">MALPQLTSGGDDLSRAVSQYLSSSSHVPRLPANASFDAAKHVETKYAMWMRQNGVTDMHVVINNNYVCGQPMGCQALVPAILPRDRR</sequence>
<dbReference type="Proteomes" id="UP001165136">
    <property type="component" value="Unassembled WGS sequence"/>
</dbReference>